<proteinExistence type="predicted"/>
<feature type="domain" description="PseI/NeuA/B-like" evidence="1">
    <location>
        <begin position="3"/>
        <end position="146"/>
    </location>
</feature>
<gene>
    <name evidence="2" type="ORF">LCGC14_1396470</name>
</gene>
<name>A0A0F9KJE4_9ZZZZ</name>
<evidence type="ECO:0000259" key="1">
    <source>
        <dbReference type="Pfam" id="PF03102"/>
    </source>
</evidence>
<dbReference type="SUPFAM" id="SSF51569">
    <property type="entry name" value="Aldolase"/>
    <property type="match status" value="1"/>
</dbReference>
<dbReference type="EMBL" id="LAZR01009077">
    <property type="protein sequence ID" value="KKM74826.1"/>
    <property type="molecule type" value="Genomic_DNA"/>
</dbReference>
<dbReference type="Gene3D" id="3.20.20.70">
    <property type="entry name" value="Aldolase class I"/>
    <property type="match status" value="1"/>
</dbReference>
<reference evidence="2" key="1">
    <citation type="journal article" date="2015" name="Nature">
        <title>Complex archaea that bridge the gap between prokaryotes and eukaryotes.</title>
        <authorList>
            <person name="Spang A."/>
            <person name="Saw J.H."/>
            <person name="Jorgensen S.L."/>
            <person name="Zaremba-Niedzwiedzka K."/>
            <person name="Martijn J."/>
            <person name="Lind A.E."/>
            <person name="van Eijk R."/>
            <person name="Schleper C."/>
            <person name="Guy L."/>
            <person name="Ettema T.J."/>
        </authorList>
    </citation>
    <scope>NUCLEOTIDE SEQUENCE</scope>
</reference>
<dbReference type="InterPro" id="IPR013132">
    <property type="entry name" value="PseI/NeuA/B-like_N"/>
</dbReference>
<organism evidence="2">
    <name type="scientific">marine sediment metagenome</name>
    <dbReference type="NCBI Taxonomy" id="412755"/>
    <lineage>
        <taxon>unclassified sequences</taxon>
        <taxon>metagenomes</taxon>
        <taxon>ecological metagenomes</taxon>
    </lineage>
</organism>
<dbReference type="InterPro" id="IPR013785">
    <property type="entry name" value="Aldolase_TIM"/>
</dbReference>
<dbReference type="AlphaFoldDB" id="A0A0F9KJE4"/>
<accession>A0A0F9KJE4</accession>
<dbReference type="Pfam" id="PF03102">
    <property type="entry name" value="NeuB"/>
    <property type="match status" value="1"/>
</dbReference>
<sequence>MGASVFDEDAIDLCCRLGTDFIKLATREQSNQALRESTQQFKGTIFRSVDFAKLDHYEPRMPREVTLACIPRYPTTMTSSLLDDMTQKLRGQHLPAPWGWSSHSVLFDDVVHATSLGARVIEKHLRLYKSDIEARWSINPGQWSVMERILKCL</sequence>
<evidence type="ECO:0000313" key="2">
    <source>
        <dbReference type="EMBL" id="KKM74826.1"/>
    </source>
</evidence>
<comment type="caution">
    <text evidence="2">The sequence shown here is derived from an EMBL/GenBank/DDBJ whole genome shotgun (WGS) entry which is preliminary data.</text>
</comment>
<dbReference type="GO" id="GO:0016051">
    <property type="term" value="P:carbohydrate biosynthetic process"/>
    <property type="evidence" value="ECO:0007669"/>
    <property type="project" value="InterPro"/>
</dbReference>
<protein>
    <recommendedName>
        <fullName evidence="1">PseI/NeuA/B-like domain-containing protein</fullName>
    </recommendedName>
</protein>